<organism evidence="1 2">
    <name type="scientific">Cervus elaphus hippelaphus</name>
    <name type="common">European red deer</name>
    <dbReference type="NCBI Taxonomy" id="46360"/>
    <lineage>
        <taxon>Eukaryota</taxon>
        <taxon>Metazoa</taxon>
        <taxon>Chordata</taxon>
        <taxon>Craniata</taxon>
        <taxon>Vertebrata</taxon>
        <taxon>Euteleostomi</taxon>
        <taxon>Mammalia</taxon>
        <taxon>Eutheria</taxon>
        <taxon>Laurasiatheria</taxon>
        <taxon>Artiodactyla</taxon>
        <taxon>Ruminantia</taxon>
        <taxon>Pecora</taxon>
        <taxon>Cervidae</taxon>
        <taxon>Cervinae</taxon>
        <taxon>Cervus</taxon>
    </lineage>
</organism>
<dbReference type="Proteomes" id="UP000242450">
    <property type="component" value="Chromosome 8"/>
</dbReference>
<sequence>MKAAEISAGDKPSTLRALKETSKIVKFLSSWYGSSLSFCTRELPCAGLHLEFSTSGIKKCTNIVVRFTKLFLSKLPQFLSSGMQGRKHIPRRAAYGWGHGGDYGWRPNSYGYQPSSSQKPTHLTGVMTLPISNFCFVGSCQGLIPFSALCLMHLPNTRVLGTGLLRSQVIVPSQPTLLPENVGEIDGERHRKMHQRCYGASIQTGQNHRDDQYGAEGLYQSTWINS</sequence>
<comment type="caution">
    <text evidence="1">The sequence shown here is derived from an EMBL/GenBank/DDBJ whole genome shotgun (WGS) entry which is preliminary data.</text>
</comment>
<keyword evidence="2" id="KW-1185">Reference proteome</keyword>
<evidence type="ECO:0000313" key="2">
    <source>
        <dbReference type="Proteomes" id="UP000242450"/>
    </source>
</evidence>
<dbReference type="EMBL" id="MKHE01000008">
    <property type="protein sequence ID" value="OWK12911.1"/>
    <property type="molecule type" value="Genomic_DNA"/>
</dbReference>
<evidence type="ECO:0000313" key="1">
    <source>
        <dbReference type="EMBL" id="OWK12911.1"/>
    </source>
</evidence>
<proteinExistence type="predicted"/>
<accession>A0A212D3S4</accession>
<protein>
    <submittedName>
        <fullName evidence="1">Uncharacterized protein</fullName>
    </submittedName>
</protein>
<gene>
    <name evidence="1" type="ORF">Celaphus_00015067</name>
</gene>
<name>A0A212D3S4_CEREH</name>
<reference evidence="1 2" key="1">
    <citation type="journal article" date="2018" name="Mol. Genet. Genomics">
        <title>The red deer Cervus elaphus genome CerEla1.0: sequencing, annotating, genes, and chromosomes.</title>
        <authorList>
            <person name="Bana N.A."/>
            <person name="Nyiri A."/>
            <person name="Nagy J."/>
            <person name="Frank K."/>
            <person name="Nagy T."/>
            <person name="Steger V."/>
            <person name="Schiller M."/>
            <person name="Lakatos P."/>
            <person name="Sugar L."/>
            <person name="Horn P."/>
            <person name="Barta E."/>
            <person name="Orosz L."/>
        </authorList>
    </citation>
    <scope>NUCLEOTIDE SEQUENCE [LARGE SCALE GENOMIC DNA]</scope>
    <source>
        <strain evidence="1">Hungarian</strain>
    </source>
</reference>
<dbReference type="AlphaFoldDB" id="A0A212D3S4"/>